<dbReference type="Gene3D" id="3.40.800.20">
    <property type="entry name" value="Histone deacetylase domain"/>
    <property type="match status" value="1"/>
</dbReference>
<evidence type="ECO:0000313" key="3">
    <source>
        <dbReference type="EMBL" id="KAK7462250.1"/>
    </source>
</evidence>
<feature type="compositionally biased region" description="Low complexity" evidence="1">
    <location>
        <begin position="589"/>
        <end position="601"/>
    </location>
</feature>
<dbReference type="Proteomes" id="UP001498398">
    <property type="component" value="Unassembled WGS sequence"/>
</dbReference>
<dbReference type="Pfam" id="PF00850">
    <property type="entry name" value="Hist_deacetyl"/>
    <property type="match status" value="1"/>
</dbReference>
<dbReference type="CDD" id="cd09998">
    <property type="entry name" value="HDAC_Hos3"/>
    <property type="match status" value="1"/>
</dbReference>
<reference evidence="3 4" key="1">
    <citation type="submission" date="2024-01" db="EMBL/GenBank/DDBJ databases">
        <title>A draft genome for the cacao thread blight pathogen Marasmiellus scandens.</title>
        <authorList>
            <person name="Baruah I.K."/>
            <person name="Leung J."/>
            <person name="Bukari Y."/>
            <person name="Amoako-Attah I."/>
            <person name="Meinhardt L.W."/>
            <person name="Bailey B.A."/>
            <person name="Cohen S.P."/>
        </authorList>
    </citation>
    <scope>NUCLEOTIDE SEQUENCE [LARGE SCALE GENOMIC DNA]</scope>
    <source>
        <strain evidence="3 4">GH-19</strain>
    </source>
</reference>
<keyword evidence="4" id="KW-1185">Reference proteome</keyword>
<dbReference type="PANTHER" id="PTHR47558">
    <property type="entry name" value="HISTONE DEACETYLASE HOS3"/>
    <property type="match status" value="1"/>
</dbReference>
<protein>
    <submittedName>
        <fullName evidence="3">Histone deacetylase</fullName>
        <ecNumber evidence="3">3.5.1.98</ecNumber>
    </submittedName>
</protein>
<dbReference type="SUPFAM" id="SSF52768">
    <property type="entry name" value="Arginase/deacetylase"/>
    <property type="match status" value="1"/>
</dbReference>
<dbReference type="PRINTS" id="PR01270">
    <property type="entry name" value="HDASUPER"/>
</dbReference>
<dbReference type="GO" id="GO:0141221">
    <property type="term" value="F:histone deacetylase activity, hydrolytic mechanism"/>
    <property type="evidence" value="ECO:0007669"/>
    <property type="project" value="UniProtKB-EC"/>
</dbReference>
<evidence type="ECO:0000313" key="4">
    <source>
        <dbReference type="Proteomes" id="UP001498398"/>
    </source>
</evidence>
<organism evidence="3 4">
    <name type="scientific">Marasmiellus scandens</name>
    <dbReference type="NCBI Taxonomy" id="2682957"/>
    <lineage>
        <taxon>Eukaryota</taxon>
        <taxon>Fungi</taxon>
        <taxon>Dikarya</taxon>
        <taxon>Basidiomycota</taxon>
        <taxon>Agaricomycotina</taxon>
        <taxon>Agaricomycetes</taxon>
        <taxon>Agaricomycetidae</taxon>
        <taxon>Agaricales</taxon>
        <taxon>Marasmiineae</taxon>
        <taxon>Omphalotaceae</taxon>
        <taxon>Marasmiellus</taxon>
    </lineage>
</organism>
<dbReference type="EMBL" id="JBANRG010000011">
    <property type="protein sequence ID" value="KAK7462250.1"/>
    <property type="molecule type" value="Genomic_DNA"/>
</dbReference>
<evidence type="ECO:0000256" key="1">
    <source>
        <dbReference type="SAM" id="MobiDB-lite"/>
    </source>
</evidence>
<dbReference type="InterPro" id="IPR023801">
    <property type="entry name" value="His_deacetylse_dom"/>
</dbReference>
<feature type="region of interest" description="Disordered" evidence="1">
    <location>
        <begin position="517"/>
        <end position="616"/>
    </location>
</feature>
<feature type="domain" description="Histone deacetylase" evidence="2">
    <location>
        <begin position="148"/>
        <end position="444"/>
    </location>
</feature>
<accession>A0ABR1JKS4</accession>
<dbReference type="EC" id="3.5.1.98" evidence="3"/>
<dbReference type="InterPro" id="IPR053244">
    <property type="entry name" value="HDAC_HD_type_1"/>
</dbReference>
<name>A0ABR1JKS4_9AGAR</name>
<evidence type="ECO:0000259" key="2">
    <source>
        <dbReference type="Pfam" id="PF00850"/>
    </source>
</evidence>
<dbReference type="InterPro" id="IPR023696">
    <property type="entry name" value="Ureohydrolase_dom_sf"/>
</dbReference>
<gene>
    <name evidence="3" type="primary">HOS3</name>
    <name evidence="3" type="ORF">VKT23_007854</name>
</gene>
<keyword evidence="3" id="KW-0378">Hydrolase</keyword>
<comment type="caution">
    <text evidence="3">The sequence shown here is derived from an EMBL/GenBank/DDBJ whole genome shotgun (WGS) entry which is preliminary data.</text>
</comment>
<feature type="compositionally biased region" description="Low complexity" evidence="1">
    <location>
        <begin position="541"/>
        <end position="558"/>
    </location>
</feature>
<dbReference type="PANTHER" id="PTHR47558:SF1">
    <property type="entry name" value="HISTONE DEACETYLASE HOS3"/>
    <property type="match status" value="1"/>
</dbReference>
<dbReference type="InterPro" id="IPR000286">
    <property type="entry name" value="HDACs"/>
</dbReference>
<sequence>MLPNSIPNFKTAILIQDACYQHRYIRSKDLSAIVERPERIRAVKVGLSAAIARIEEAYKAGGTVVPTTDIYSQTKTAVDENPDELVSALDRLNLGSKASFDPQDIISKSSIADVVSVFHSSANIDILNNAAVKFIHGDIDGDLYLINLTNWIKESTEKIGRGESEIPSGLAQGDLYLCPGSLNAIQGALGTVCESVDLVLGSPSTIDRAFVAIRPPGHHCGEDTPSGFCFVNNVAVAAAHAHLKYGVQRVVIFDIDLHHGNGTQSIVWQINEETYRKTLESEGGSPNLNKPGPKVFYGSLHDVLSYPCEDGNATLVQAASVSIHGAHGQYIENVHLKPYESERHFWDIMYPQHYSKIISKAEEFIKQTDGTSEDTLVFISCGLDACEHEYESMSRHGRKVPTSFYHRFTRDAVAFAERYARGKVISVLEGGYSDRALISGSMAHLVGLTSFLTTSTQSDDVERWWNVDELTKIEAVMKKKRRGGRVSLPGASDASAAYLARTLEVLNALDPLGVVASTTPSRSVPLGPSSMTLRERKKPTSAASGVASSSASASARKPAATKKGPAGVETHKSIDEPSASANTSLVMAESDLSELSDGSLSDVEDNDIPTENVERKPLDVKKLPRVILKLGPNPSIS</sequence>
<proteinExistence type="predicted"/>
<dbReference type="InterPro" id="IPR037138">
    <property type="entry name" value="His_deacetylse_dom_sf"/>
</dbReference>